<dbReference type="EMBL" id="AGNL01015025">
    <property type="protein sequence ID" value="EJK66374.1"/>
    <property type="molecule type" value="Genomic_DNA"/>
</dbReference>
<dbReference type="PANTHER" id="PTHR47642">
    <property type="entry name" value="ATP-DEPENDENT DNA HELICASE"/>
    <property type="match status" value="1"/>
</dbReference>
<dbReference type="AlphaFoldDB" id="K0SMZ9"/>
<comment type="cofactor">
    <cofactor evidence="1">
        <name>Mg(2+)</name>
        <dbReference type="ChEBI" id="CHEBI:18420"/>
    </cofactor>
</comment>
<dbReference type="GO" id="GO:0000723">
    <property type="term" value="P:telomere maintenance"/>
    <property type="evidence" value="ECO:0007669"/>
    <property type="project" value="InterPro"/>
</dbReference>
<accession>K0SMZ9</accession>
<dbReference type="Proteomes" id="UP000266841">
    <property type="component" value="Unassembled WGS sequence"/>
</dbReference>
<sequence length="1029" mass="113513">MSELNHLRKKPPDDGGLLLDTKDRRLKMECEECGVLFYIGPEETSQQRYERRATLRRSINAAKTKMRRLRQSSDAREARLQADRANKESQREVETEDARTSRLQGQALRQDRLRQTETEDARTSRLQGQALRQDRLRQTETEDAWTSRLQGQALRQDRLRQTETEDARTSRLQEQAQRQQALKSKTLWERGIRILENIDERKGVQGLARASDPLARETSEPESDPNNVTTQRTDDDGDSGRGIDLSSFDFEVGTDGQDYDLNGGTIGGMRCNTHDVKTKQRTHLRDDHFLEPNADAHALSSTPFLSRSSIADTSQDQEGSSSVGDNTATSSASDSSSGAINNSTGNGNQSNDSSTSTGTRIQVQHRNFPTFVKLVSCSQRGGVYSSIEEMYSGTMTEQVPVPPPGDTVTNCGFDPSSVPTLQGVARQIAANEGIKLDEKQYIGYEIIACTFLIHLVRCGVESFGGPFSEDVPGDEVSNTEESRNRLLQRLRARGGKNQLRMFLTGFAGAGKSTAITVAKEFCRRFCVALGLPWSENSFYFTSTTGVSAALFGGETIHMAAFLNHKKITADMKAAWQHVVVLVVDEISFFSLSNLKKLNKCLQTIKGTGSSVIFGGVSVVFVGDFHQLDPVGCKDSDVLYNGATNGLWEGSINVALFLEHSHRFDEDPVFGEILKRLWRGELTRDDIRTINTRLVGPENPLPSEMSGDISYACDTNRLRSTIHFGLYAKKIQSLCPPKDSDAPAPDNMLIVLADIQSTNSAKSQGRIRVSKTLKDLILGTCGDDDVIAGADKGGRGGTKIDPSLRLSPGCSGMGISNKDLRSKGVGNGTTLTVISVKLKPGAVVEEAIWDGRKVNTVSALWVEHLECMLSKPKALKILEEDLKELKSTLASNTDPDKASELRKAVSKTEQAVATSTDKLRFQLKPRSFTAKATVCIDPHSTSKTTIKGIKITQLPINLNDATTGHKLQGCSKDRLIVAKFTKRFKNWIYVVLSRVRTLKGLYLLDTLDEDDDTLGEVPRALRLHEQRLNL</sequence>
<reference evidence="4 5" key="1">
    <citation type="journal article" date="2012" name="Genome Biol.">
        <title>Genome and low-iron response of an oceanic diatom adapted to chronic iron limitation.</title>
        <authorList>
            <person name="Lommer M."/>
            <person name="Specht M."/>
            <person name="Roy A.S."/>
            <person name="Kraemer L."/>
            <person name="Andreson R."/>
            <person name="Gutowska M.A."/>
            <person name="Wolf J."/>
            <person name="Bergner S.V."/>
            <person name="Schilhabel M.B."/>
            <person name="Klostermeier U.C."/>
            <person name="Beiko R.G."/>
            <person name="Rosenstiel P."/>
            <person name="Hippler M."/>
            <person name="Laroche J."/>
        </authorList>
    </citation>
    <scope>NUCLEOTIDE SEQUENCE [LARGE SCALE GENOMIC DNA]</scope>
    <source>
        <strain evidence="4 5">CCMP1005</strain>
    </source>
</reference>
<comment type="similarity">
    <text evidence="1">Belongs to the helicase family.</text>
</comment>
<name>K0SMZ9_THAOC</name>
<dbReference type="GO" id="GO:0016887">
    <property type="term" value="F:ATP hydrolysis activity"/>
    <property type="evidence" value="ECO:0007669"/>
    <property type="project" value="RHEA"/>
</dbReference>
<dbReference type="Pfam" id="PF05970">
    <property type="entry name" value="PIF1"/>
    <property type="match status" value="1"/>
</dbReference>
<dbReference type="Gene3D" id="3.40.50.300">
    <property type="entry name" value="P-loop containing nucleotide triphosphate hydrolases"/>
    <property type="match status" value="1"/>
</dbReference>
<feature type="region of interest" description="Disordered" evidence="2">
    <location>
        <begin position="205"/>
        <end position="256"/>
    </location>
</feature>
<dbReference type="eggNOG" id="KOG0987">
    <property type="taxonomic scope" value="Eukaryota"/>
</dbReference>
<keyword evidence="1" id="KW-0378">Hydrolase</keyword>
<keyword evidence="1" id="KW-0233">DNA recombination</keyword>
<dbReference type="GO" id="GO:0043139">
    <property type="term" value="F:5'-3' DNA helicase activity"/>
    <property type="evidence" value="ECO:0007669"/>
    <property type="project" value="UniProtKB-EC"/>
</dbReference>
<feature type="compositionally biased region" description="Polar residues" evidence="2">
    <location>
        <begin position="308"/>
        <end position="323"/>
    </location>
</feature>
<feature type="compositionally biased region" description="Basic and acidic residues" evidence="2">
    <location>
        <begin position="109"/>
        <end position="123"/>
    </location>
</feature>
<proteinExistence type="inferred from homology"/>
<feature type="compositionally biased region" description="Low complexity" evidence="2">
    <location>
        <begin position="324"/>
        <end position="344"/>
    </location>
</feature>
<evidence type="ECO:0000256" key="2">
    <source>
        <dbReference type="SAM" id="MobiDB-lite"/>
    </source>
</evidence>
<comment type="catalytic activity">
    <reaction evidence="1">
        <text>ATP + H2O = ADP + phosphate + H(+)</text>
        <dbReference type="Rhea" id="RHEA:13065"/>
        <dbReference type="ChEBI" id="CHEBI:15377"/>
        <dbReference type="ChEBI" id="CHEBI:15378"/>
        <dbReference type="ChEBI" id="CHEBI:30616"/>
        <dbReference type="ChEBI" id="CHEBI:43474"/>
        <dbReference type="ChEBI" id="CHEBI:456216"/>
        <dbReference type="EC" id="5.6.2.3"/>
    </reaction>
</comment>
<dbReference type="GO" id="GO:0005524">
    <property type="term" value="F:ATP binding"/>
    <property type="evidence" value="ECO:0007669"/>
    <property type="project" value="UniProtKB-KW"/>
</dbReference>
<feature type="compositionally biased region" description="Polar residues" evidence="2">
    <location>
        <begin position="345"/>
        <end position="359"/>
    </location>
</feature>
<dbReference type="InterPro" id="IPR051055">
    <property type="entry name" value="PIF1_helicase"/>
</dbReference>
<keyword evidence="1" id="KW-0227">DNA damage</keyword>
<dbReference type="PANTHER" id="PTHR47642:SF6">
    <property type="entry name" value="ATP-DEPENDENT DNA HELICASE"/>
    <property type="match status" value="1"/>
</dbReference>
<organism evidence="4 5">
    <name type="scientific">Thalassiosira oceanica</name>
    <name type="common">Marine diatom</name>
    <dbReference type="NCBI Taxonomy" id="159749"/>
    <lineage>
        <taxon>Eukaryota</taxon>
        <taxon>Sar</taxon>
        <taxon>Stramenopiles</taxon>
        <taxon>Ochrophyta</taxon>
        <taxon>Bacillariophyta</taxon>
        <taxon>Coscinodiscophyceae</taxon>
        <taxon>Thalassiosirophycidae</taxon>
        <taxon>Thalassiosirales</taxon>
        <taxon>Thalassiosiraceae</taxon>
        <taxon>Thalassiosira</taxon>
    </lineage>
</organism>
<feature type="region of interest" description="Disordered" evidence="2">
    <location>
        <begin position="59"/>
        <end position="175"/>
    </location>
</feature>
<dbReference type="OrthoDB" id="432234at2759"/>
<dbReference type="EC" id="5.6.2.3" evidence="1"/>
<feature type="domain" description="DNA helicase Pif1-like DEAD-box helicase" evidence="3">
    <location>
        <begin position="498"/>
        <end position="635"/>
    </location>
</feature>
<dbReference type="InterPro" id="IPR010285">
    <property type="entry name" value="DNA_helicase_pif1-like_DEAD"/>
</dbReference>
<keyword evidence="1" id="KW-0067">ATP-binding</keyword>
<dbReference type="SUPFAM" id="SSF52540">
    <property type="entry name" value="P-loop containing nucleoside triphosphate hydrolases"/>
    <property type="match status" value="2"/>
</dbReference>
<evidence type="ECO:0000313" key="5">
    <source>
        <dbReference type="Proteomes" id="UP000266841"/>
    </source>
</evidence>
<keyword evidence="5" id="KW-1185">Reference proteome</keyword>
<keyword evidence="1" id="KW-0234">DNA repair</keyword>
<feature type="non-terminal residue" evidence="4">
    <location>
        <position position="1029"/>
    </location>
</feature>
<evidence type="ECO:0000256" key="1">
    <source>
        <dbReference type="RuleBase" id="RU363044"/>
    </source>
</evidence>
<comment type="caution">
    <text evidence="4">The sequence shown here is derived from an EMBL/GenBank/DDBJ whole genome shotgun (WGS) entry which is preliminary data.</text>
</comment>
<evidence type="ECO:0000259" key="3">
    <source>
        <dbReference type="Pfam" id="PF05970"/>
    </source>
</evidence>
<dbReference type="GO" id="GO:0006281">
    <property type="term" value="P:DNA repair"/>
    <property type="evidence" value="ECO:0007669"/>
    <property type="project" value="UniProtKB-KW"/>
</dbReference>
<feature type="compositionally biased region" description="Basic and acidic residues" evidence="2">
    <location>
        <begin position="155"/>
        <end position="171"/>
    </location>
</feature>
<keyword evidence="1" id="KW-0347">Helicase</keyword>
<feature type="compositionally biased region" description="Basic and acidic residues" evidence="2">
    <location>
        <begin position="232"/>
        <end position="241"/>
    </location>
</feature>
<feature type="compositionally biased region" description="Basic and acidic residues" evidence="2">
    <location>
        <begin position="71"/>
        <end position="100"/>
    </location>
</feature>
<keyword evidence="1" id="KW-0547">Nucleotide-binding</keyword>
<gene>
    <name evidence="4" type="ORF">THAOC_12712</name>
</gene>
<protein>
    <recommendedName>
        <fullName evidence="1">ATP-dependent DNA helicase</fullName>
        <ecNumber evidence="1">5.6.2.3</ecNumber>
    </recommendedName>
</protein>
<evidence type="ECO:0000313" key="4">
    <source>
        <dbReference type="EMBL" id="EJK66374.1"/>
    </source>
</evidence>
<dbReference type="GO" id="GO:0006310">
    <property type="term" value="P:DNA recombination"/>
    <property type="evidence" value="ECO:0007669"/>
    <property type="project" value="UniProtKB-KW"/>
</dbReference>
<dbReference type="InterPro" id="IPR027417">
    <property type="entry name" value="P-loop_NTPase"/>
</dbReference>
<feature type="region of interest" description="Disordered" evidence="2">
    <location>
        <begin position="308"/>
        <end position="359"/>
    </location>
</feature>